<feature type="compositionally biased region" description="Polar residues" evidence="1">
    <location>
        <begin position="189"/>
        <end position="198"/>
    </location>
</feature>
<protein>
    <submittedName>
        <fullName evidence="2">Uncharacterized protein</fullName>
    </submittedName>
</protein>
<comment type="caution">
    <text evidence="2">The sequence shown here is derived from an EMBL/GenBank/DDBJ whole genome shotgun (WGS) entry which is preliminary data.</text>
</comment>
<feature type="region of interest" description="Disordered" evidence="1">
    <location>
        <begin position="189"/>
        <end position="211"/>
    </location>
</feature>
<proteinExistence type="predicted"/>
<feature type="compositionally biased region" description="Low complexity" evidence="1">
    <location>
        <begin position="109"/>
        <end position="124"/>
    </location>
</feature>
<evidence type="ECO:0000256" key="1">
    <source>
        <dbReference type="SAM" id="MobiDB-lite"/>
    </source>
</evidence>
<feature type="region of interest" description="Disordered" evidence="1">
    <location>
        <begin position="1"/>
        <end position="173"/>
    </location>
</feature>
<keyword evidence="3" id="KW-1185">Reference proteome</keyword>
<sequence length="211" mass="24251">MILPSSSQPRERGREKEKKREKKTRPTRKKGTKRIASFVCESSARKVKVASKRVGLPEHKHFRRHSDPEWSNPTGGERKRGGVGEVRREAPRRRDRRSEQRRGNRRVDSPPSLLPLSSSSWSWSCSREEEVAEEEARRMQEEAAEVTVKQKEEAAETTGKVAQEMPIHSPFRAPRRRCCRRVAHSSLGNHYRSTTAPSSMLPARVLDEGRH</sequence>
<dbReference type="AlphaFoldDB" id="A0AAW2G7F2"/>
<evidence type="ECO:0000313" key="3">
    <source>
        <dbReference type="Proteomes" id="UP001430953"/>
    </source>
</evidence>
<feature type="compositionally biased region" description="Basic and acidic residues" evidence="1">
    <location>
        <begin position="9"/>
        <end position="18"/>
    </location>
</feature>
<reference evidence="2 3" key="1">
    <citation type="submission" date="2023-03" db="EMBL/GenBank/DDBJ databases">
        <title>High recombination rates correlate with genetic variation in Cardiocondyla obscurior ants.</title>
        <authorList>
            <person name="Errbii M."/>
        </authorList>
    </citation>
    <scope>NUCLEOTIDE SEQUENCE [LARGE SCALE GENOMIC DNA]</scope>
    <source>
        <strain evidence="2">Alpha-2009</strain>
        <tissue evidence="2">Whole body</tissue>
    </source>
</reference>
<name>A0AAW2G7F2_9HYME</name>
<dbReference type="EMBL" id="JADYXP020000005">
    <property type="protein sequence ID" value="KAL0123943.1"/>
    <property type="molecule type" value="Genomic_DNA"/>
</dbReference>
<organism evidence="2 3">
    <name type="scientific">Cardiocondyla obscurior</name>
    <dbReference type="NCBI Taxonomy" id="286306"/>
    <lineage>
        <taxon>Eukaryota</taxon>
        <taxon>Metazoa</taxon>
        <taxon>Ecdysozoa</taxon>
        <taxon>Arthropoda</taxon>
        <taxon>Hexapoda</taxon>
        <taxon>Insecta</taxon>
        <taxon>Pterygota</taxon>
        <taxon>Neoptera</taxon>
        <taxon>Endopterygota</taxon>
        <taxon>Hymenoptera</taxon>
        <taxon>Apocrita</taxon>
        <taxon>Aculeata</taxon>
        <taxon>Formicoidea</taxon>
        <taxon>Formicidae</taxon>
        <taxon>Myrmicinae</taxon>
        <taxon>Cardiocondyla</taxon>
    </lineage>
</organism>
<feature type="compositionally biased region" description="Basic and acidic residues" evidence="1">
    <location>
        <begin position="96"/>
        <end position="108"/>
    </location>
</feature>
<gene>
    <name evidence="2" type="ORF">PUN28_006043</name>
</gene>
<feature type="compositionally biased region" description="Basic and acidic residues" evidence="1">
    <location>
        <begin position="126"/>
        <end position="141"/>
    </location>
</feature>
<dbReference type="Proteomes" id="UP001430953">
    <property type="component" value="Unassembled WGS sequence"/>
</dbReference>
<feature type="compositionally biased region" description="Basic and acidic residues" evidence="1">
    <location>
        <begin position="76"/>
        <end position="89"/>
    </location>
</feature>
<feature type="compositionally biased region" description="Basic residues" evidence="1">
    <location>
        <begin position="19"/>
        <end position="33"/>
    </location>
</feature>
<accession>A0AAW2G7F2</accession>
<evidence type="ECO:0000313" key="2">
    <source>
        <dbReference type="EMBL" id="KAL0123943.1"/>
    </source>
</evidence>